<name>A0A544Y2M5_9ACTN</name>
<dbReference type="Pfam" id="PF01261">
    <property type="entry name" value="AP_endonuc_2"/>
    <property type="match status" value="1"/>
</dbReference>
<dbReference type="InterPro" id="IPR013022">
    <property type="entry name" value="Xyl_isomerase-like_TIM-brl"/>
</dbReference>
<dbReference type="InterPro" id="IPR050312">
    <property type="entry name" value="IolE/XylAMocC-like"/>
</dbReference>
<dbReference type="InterPro" id="IPR036237">
    <property type="entry name" value="Xyl_isomerase-like_sf"/>
</dbReference>
<proteinExistence type="predicted"/>
<dbReference type="RefSeq" id="WP_142625031.1">
    <property type="nucleotide sequence ID" value="NZ_VIRM01000079.1"/>
</dbReference>
<dbReference type="GO" id="GO:0016853">
    <property type="term" value="F:isomerase activity"/>
    <property type="evidence" value="ECO:0007669"/>
    <property type="project" value="UniProtKB-KW"/>
</dbReference>
<feature type="domain" description="Xylose isomerase-like TIM barrel" evidence="1">
    <location>
        <begin position="33"/>
        <end position="220"/>
    </location>
</feature>
<reference evidence="2 3" key="1">
    <citation type="submission" date="2019-07" db="EMBL/GenBank/DDBJ databases">
        <title>Microbispora hainanensis DSM 45428.</title>
        <authorList>
            <person name="Thawai C."/>
        </authorList>
    </citation>
    <scope>NUCLEOTIDE SEQUENCE [LARGE SCALE GENOMIC DNA]</scope>
    <source>
        <strain evidence="2 3">DSM 45428</strain>
    </source>
</reference>
<sequence>MSGSGANGGAAPIAAQLWSLHEEASRDLLGVLERVAALGYLAVEPISLYGHKPSVVRDVADGLGLEFCSAHAPFPAGDAAEAILDEHQELGVETLVWSMEPEEFTTRDGVLRGVERVNEAAANAARRGMRIAYHNHFAEFENVFGGERAYDLLLRELDPAVAVELDVYWVRTAGLDPAPVAASLGDRVEFVHLKDGPARGMDDYMVPFGEGVVDVESVVHANPAIRWHIVEADRSRQDMYALLRRCYEFLVGRGLAVGREPVSREPVERITGGEVGPR</sequence>
<dbReference type="PANTHER" id="PTHR12110">
    <property type="entry name" value="HYDROXYPYRUVATE ISOMERASE"/>
    <property type="match status" value="1"/>
</dbReference>
<evidence type="ECO:0000313" key="3">
    <source>
        <dbReference type="Proteomes" id="UP000316541"/>
    </source>
</evidence>
<accession>A0A544Y2M5</accession>
<gene>
    <name evidence="2" type="ORF">FLX08_37595</name>
</gene>
<dbReference type="EMBL" id="VIRM01000079">
    <property type="protein sequence ID" value="TQS10963.1"/>
    <property type="molecule type" value="Genomic_DNA"/>
</dbReference>
<dbReference type="AlphaFoldDB" id="A0A544Y2M5"/>
<protein>
    <submittedName>
        <fullName evidence="2">Sugar phosphate isomerase/epimerase</fullName>
    </submittedName>
</protein>
<dbReference type="Gene3D" id="3.20.20.150">
    <property type="entry name" value="Divalent-metal-dependent TIM barrel enzymes"/>
    <property type="match status" value="1"/>
</dbReference>
<evidence type="ECO:0000259" key="1">
    <source>
        <dbReference type="Pfam" id="PF01261"/>
    </source>
</evidence>
<dbReference type="SUPFAM" id="SSF51658">
    <property type="entry name" value="Xylose isomerase-like"/>
    <property type="match status" value="1"/>
</dbReference>
<dbReference type="PANTHER" id="PTHR12110:SF41">
    <property type="entry name" value="INOSOSE DEHYDRATASE"/>
    <property type="match status" value="1"/>
</dbReference>
<keyword evidence="2" id="KW-0413">Isomerase</keyword>
<dbReference type="Proteomes" id="UP000316541">
    <property type="component" value="Unassembled WGS sequence"/>
</dbReference>
<evidence type="ECO:0000313" key="2">
    <source>
        <dbReference type="EMBL" id="TQS10963.1"/>
    </source>
</evidence>
<comment type="caution">
    <text evidence="2">The sequence shown here is derived from an EMBL/GenBank/DDBJ whole genome shotgun (WGS) entry which is preliminary data.</text>
</comment>
<organism evidence="2 3">
    <name type="scientific">Microbispora hainanensis</name>
    <dbReference type="NCBI Taxonomy" id="568844"/>
    <lineage>
        <taxon>Bacteria</taxon>
        <taxon>Bacillati</taxon>
        <taxon>Actinomycetota</taxon>
        <taxon>Actinomycetes</taxon>
        <taxon>Streptosporangiales</taxon>
        <taxon>Streptosporangiaceae</taxon>
        <taxon>Microbispora</taxon>
    </lineage>
</organism>